<feature type="domain" description="Peptidase A1" evidence="4">
    <location>
        <begin position="1"/>
        <end position="291"/>
    </location>
</feature>
<dbReference type="GO" id="GO:0005576">
    <property type="term" value="C:extracellular region"/>
    <property type="evidence" value="ECO:0007669"/>
    <property type="project" value="TreeGrafter"/>
</dbReference>
<dbReference type="PANTHER" id="PTHR47967">
    <property type="entry name" value="OS07G0603500 PROTEIN-RELATED"/>
    <property type="match status" value="1"/>
</dbReference>
<sequence>MCTDDGLYCLYNNFYLNGSSSGVVSTETFAFPADSKSTWKTTNYSNLVFGCGFDNHNMPFATGPNNVIAGVFGLNLGRQSMLVQLQAQTKRRFTYCLSSLETPTLLQLGDDASATVRRRRSGLQLQTTSLERGLDHYYVTMLGISIGNQRLKIDPEVFKLIRGHIGGFLVDTGSPYSFIAESAFRILRGEMVEYIARRYSGLRPMQRGIRGFKLCYNLTTSRIRYVFLSMTFHFKQADYVMRPEVVFQCFGTVRCLVMLAIEDEEPSILGAFQQTNYRFLFDGGESKLSFVPENCA</sequence>
<protein>
    <submittedName>
        <fullName evidence="5">Aspartic peptidase</fullName>
    </submittedName>
</protein>
<comment type="similarity">
    <text evidence="1">Belongs to the peptidase A1 family.</text>
</comment>
<proteinExistence type="inferred from homology"/>
<dbReference type="PANTHER" id="PTHR47967:SF123">
    <property type="entry name" value="ASPARTIC PROTEINASE NEPENTHESIN-1-LIKE"/>
    <property type="match status" value="1"/>
</dbReference>
<keyword evidence="2" id="KW-0645">Protease</keyword>
<evidence type="ECO:0000256" key="1">
    <source>
        <dbReference type="ARBA" id="ARBA00007447"/>
    </source>
</evidence>
<dbReference type="AlphaFoldDB" id="A0A2P5D8A5"/>
<dbReference type="Gene3D" id="2.40.70.10">
    <property type="entry name" value="Acid Proteases"/>
    <property type="match status" value="2"/>
</dbReference>
<reference evidence="6" key="1">
    <citation type="submission" date="2016-06" db="EMBL/GenBank/DDBJ databases">
        <title>Parallel loss of symbiosis genes in relatives of nitrogen-fixing non-legume Parasponia.</title>
        <authorList>
            <person name="Van Velzen R."/>
            <person name="Holmer R."/>
            <person name="Bu F."/>
            <person name="Rutten L."/>
            <person name="Van Zeijl A."/>
            <person name="Liu W."/>
            <person name="Santuari L."/>
            <person name="Cao Q."/>
            <person name="Sharma T."/>
            <person name="Shen D."/>
            <person name="Roswanjaya Y."/>
            <person name="Wardhani T."/>
            <person name="Kalhor M.S."/>
            <person name="Jansen J."/>
            <person name="Van den Hoogen J."/>
            <person name="Gungor B."/>
            <person name="Hartog M."/>
            <person name="Hontelez J."/>
            <person name="Verver J."/>
            <person name="Yang W.-C."/>
            <person name="Schijlen E."/>
            <person name="Repin R."/>
            <person name="Schilthuizen M."/>
            <person name="Schranz E."/>
            <person name="Heidstra R."/>
            <person name="Miyata K."/>
            <person name="Fedorova E."/>
            <person name="Kohlen W."/>
            <person name="Bisseling T."/>
            <person name="Smit S."/>
            <person name="Geurts R."/>
        </authorList>
    </citation>
    <scope>NUCLEOTIDE SEQUENCE [LARGE SCALE GENOMIC DNA]</scope>
    <source>
        <strain evidence="6">cv. RG33-2</strain>
    </source>
</reference>
<evidence type="ECO:0000256" key="2">
    <source>
        <dbReference type="ARBA" id="ARBA00022670"/>
    </source>
</evidence>
<dbReference type="OrthoDB" id="1072226at2759"/>
<dbReference type="Proteomes" id="UP000237000">
    <property type="component" value="Unassembled WGS sequence"/>
</dbReference>
<dbReference type="SUPFAM" id="SSF50630">
    <property type="entry name" value="Acid proteases"/>
    <property type="match status" value="1"/>
</dbReference>
<dbReference type="InterPro" id="IPR021109">
    <property type="entry name" value="Peptidase_aspartic_dom_sf"/>
</dbReference>
<evidence type="ECO:0000313" key="6">
    <source>
        <dbReference type="Proteomes" id="UP000237000"/>
    </source>
</evidence>
<dbReference type="Pfam" id="PF14543">
    <property type="entry name" value="TAXi_N"/>
    <property type="match status" value="1"/>
</dbReference>
<accession>A0A2P5D8A5</accession>
<dbReference type="GO" id="GO:0008233">
    <property type="term" value="F:peptidase activity"/>
    <property type="evidence" value="ECO:0007669"/>
    <property type="project" value="UniProtKB-KW"/>
</dbReference>
<organism evidence="5 6">
    <name type="scientific">Trema orientale</name>
    <name type="common">Charcoal tree</name>
    <name type="synonym">Celtis orientalis</name>
    <dbReference type="NCBI Taxonomy" id="63057"/>
    <lineage>
        <taxon>Eukaryota</taxon>
        <taxon>Viridiplantae</taxon>
        <taxon>Streptophyta</taxon>
        <taxon>Embryophyta</taxon>
        <taxon>Tracheophyta</taxon>
        <taxon>Spermatophyta</taxon>
        <taxon>Magnoliopsida</taxon>
        <taxon>eudicotyledons</taxon>
        <taxon>Gunneridae</taxon>
        <taxon>Pentapetalae</taxon>
        <taxon>rosids</taxon>
        <taxon>fabids</taxon>
        <taxon>Rosales</taxon>
        <taxon>Cannabaceae</taxon>
        <taxon>Trema</taxon>
    </lineage>
</organism>
<evidence type="ECO:0000259" key="4">
    <source>
        <dbReference type="PROSITE" id="PS51767"/>
    </source>
</evidence>
<dbReference type="EMBL" id="JXTC01000288">
    <property type="protein sequence ID" value="PON69494.1"/>
    <property type="molecule type" value="Genomic_DNA"/>
</dbReference>
<dbReference type="Pfam" id="PF14541">
    <property type="entry name" value="TAXi_C"/>
    <property type="match status" value="1"/>
</dbReference>
<keyword evidence="6" id="KW-1185">Reference proteome</keyword>
<dbReference type="InterPro" id="IPR032799">
    <property type="entry name" value="TAXi_C"/>
</dbReference>
<dbReference type="InterPro" id="IPR051708">
    <property type="entry name" value="Plant_Aspart_Prot_A1"/>
</dbReference>
<gene>
    <name evidence="5" type="ORF">TorRG33x02_259200</name>
</gene>
<dbReference type="GO" id="GO:0006508">
    <property type="term" value="P:proteolysis"/>
    <property type="evidence" value="ECO:0007669"/>
    <property type="project" value="UniProtKB-KW"/>
</dbReference>
<dbReference type="InterPro" id="IPR032861">
    <property type="entry name" value="TAXi_N"/>
</dbReference>
<dbReference type="InterPro" id="IPR033121">
    <property type="entry name" value="PEPTIDASE_A1"/>
</dbReference>
<comment type="caution">
    <text evidence="5">The sequence shown here is derived from an EMBL/GenBank/DDBJ whole genome shotgun (WGS) entry which is preliminary data.</text>
</comment>
<dbReference type="InParanoid" id="A0A2P5D8A5"/>
<dbReference type="PROSITE" id="PS51767">
    <property type="entry name" value="PEPTIDASE_A1"/>
    <property type="match status" value="1"/>
</dbReference>
<evidence type="ECO:0000313" key="5">
    <source>
        <dbReference type="EMBL" id="PON69494.1"/>
    </source>
</evidence>
<name>A0A2P5D8A5_TREOI</name>
<dbReference type="STRING" id="63057.A0A2P5D8A5"/>
<evidence type="ECO:0000256" key="3">
    <source>
        <dbReference type="ARBA" id="ARBA00022801"/>
    </source>
</evidence>
<keyword evidence="3" id="KW-0378">Hydrolase</keyword>